<keyword evidence="12 16" id="KW-0472">Membrane</keyword>
<dbReference type="GO" id="GO:0070724">
    <property type="term" value="C:BMP receptor complex"/>
    <property type="evidence" value="ECO:0007669"/>
    <property type="project" value="TreeGrafter"/>
</dbReference>
<dbReference type="InterPro" id="IPR003605">
    <property type="entry name" value="GS_dom"/>
</dbReference>
<evidence type="ECO:0000256" key="4">
    <source>
        <dbReference type="ARBA" id="ARBA00022527"/>
    </source>
</evidence>
<evidence type="ECO:0000256" key="14">
    <source>
        <dbReference type="PROSITE-ProRule" id="PRU10141"/>
    </source>
</evidence>
<dbReference type="GO" id="GO:0071363">
    <property type="term" value="P:cellular response to growth factor stimulus"/>
    <property type="evidence" value="ECO:0007669"/>
    <property type="project" value="TreeGrafter"/>
</dbReference>
<dbReference type="PANTHER" id="PTHR23255:SF72">
    <property type="entry name" value="RECEPTOR PROTEIN SERINE_THREONINE KINASE"/>
    <property type="match status" value="1"/>
</dbReference>
<keyword evidence="13 19" id="KW-0675">Receptor</keyword>
<dbReference type="PROSITE" id="PS51256">
    <property type="entry name" value="GS"/>
    <property type="match status" value="1"/>
</dbReference>
<dbReference type="InterPro" id="IPR017441">
    <property type="entry name" value="Protein_kinase_ATP_BS"/>
</dbReference>
<evidence type="ECO:0000256" key="7">
    <source>
        <dbReference type="ARBA" id="ARBA00022729"/>
    </source>
</evidence>
<evidence type="ECO:0000256" key="13">
    <source>
        <dbReference type="ARBA" id="ARBA00023170"/>
    </source>
</evidence>
<comment type="subcellular location">
    <subcellularLocation>
        <location evidence="1">Membrane</location>
        <topology evidence="1">Single-pass type I membrane protein</topology>
    </subcellularLocation>
</comment>
<dbReference type="Pfam" id="PF07714">
    <property type="entry name" value="PK_Tyr_Ser-Thr"/>
    <property type="match status" value="1"/>
</dbReference>
<evidence type="ECO:0000256" key="8">
    <source>
        <dbReference type="ARBA" id="ARBA00022741"/>
    </source>
</evidence>
<evidence type="ECO:0000256" key="3">
    <source>
        <dbReference type="ARBA" id="ARBA00012401"/>
    </source>
</evidence>
<keyword evidence="9 19" id="KW-0418">Kinase</keyword>
<organism evidence="19">
    <name type="scientific">Ixodes ricinus</name>
    <name type="common">Common tick</name>
    <name type="synonym">Acarus ricinus</name>
    <dbReference type="NCBI Taxonomy" id="34613"/>
    <lineage>
        <taxon>Eukaryota</taxon>
        <taxon>Metazoa</taxon>
        <taxon>Ecdysozoa</taxon>
        <taxon>Arthropoda</taxon>
        <taxon>Chelicerata</taxon>
        <taxon>Arachnida</taxon>
        <taxon>Acari</taxon>
        <taxon>Parasitiformes</taxon>
        <taxon>Ixodida</taxon>
        <taxon>Ixodoidea</taxon>
        <taxon>Ixodidae</taxon>
        <taxon>Ixodinae</taxon>
        <taxon>Ixodes</taxon>
    </lineage>
</organism>
<evidence type="ECO:0000256" key="16">
    <source>
        <dbReference type="SAM" id="Phobius"/>
    </source>
</evidence>
<dbReference type="Pfam" id="PF08515">
    <property type="entry name" value="TGF_beta_GS"/>
    <property type="match status" value="1"/>
</dbReference>
<dbReference type="SUPFAM" id="SSF56112">
    <property type="entry name" value="Protein kinase-like (PK-like)"/>
    <property type="match status" value="1"/>
</dbReference>
<evidence type="ECO:0000256" key="10">
    <source>
        <dbReference type="ARBA" id="ARBA00022840"/>
    </source>
</evidence>
<keyword evidence="7" id="KW-0732">Signal</keyword>
<dbReference type="SMART" id="SM00467">
    <property type="entry name" value="GS"/>
    <property type="match status" value="1"/>
</dbReference>
<dbReference type="InterPro" id="IPR011009">
    <property type="entry name" value="Kinase-like_dom_sf"/>
</dbReference>
<evidence type="ECO:0000256" key="1">
    <source>
        <dbReference type="ARBA" id="ARBA00004479"/>
    </source>
</evidence>
<evidence type="ECO:0000256" key="12">
    <source>
        <dbReference type="ARBA" id="ARBA00023136"/>
    </source>
</evidence>
<dbReference type="PROSITE" id="PS00107">
    <property type="entry name" value="PROTEIN_KINASE_ATP"/>
    <property type="match status" value="1"/>
</dbReference>
<accession>A0A0K8RET4</accession>
<keyword evidence="5" id="KW-0808">Transferase</keyword>
<keyword evidence="11 16" id="KW-1133">Transmembrane helix</keyword>
<dbReference type="GO" id="GO:0004675">
    <property type="term" value="F:transmembrane receptor protein serine/threonine kinase activity"/>
    <property type="evidence" value="ECO:0007669"/>
    <property type="project" value="UniProtKB-EC"/>
</dbReference>
<dbReference type="EMBL" id="GADI01004188">
    <property type="protein sequence ID" value="JAA69620.1"/>
    <property type="molecule type" value="mRNA"/>
</dbReference>
<evidence type="ECO:0000259" key="17">
    <source>
        <dbReference type="PROSITE" id="PS50011"/>
    </source>
</evidence>
<dbReference type="SMART" id="SM00220">
    <property type="entry name" value="S_TKc"/>
    <property type="match status" value="1"/>
</dbReference>
<dbReference type="EC" id="2.7.11.30" evidence="3"/>
<evidence type="ECO:0000256" key="9">
    <source>
        <dbReference type="ARBA" id="ARBA00022777"/>
    </source>
</evidence>
<dbReference type="InterPro" id="IPR000719">
    <property type="entry name" value="Prot_kinase_dom"/>
</dbReference>
<reference evidence="19" key="1">
    <citation type="submission" date="2012-12" db="EMBL/GenBank/DDBJ databases">
        <title>Identification and characterization of a phenylalanine ammonia-lyase gene family in Isatis indigotica Fort.</title>
        <authorList>
            <person name="Liu Q."/>
            <person name="Chen J."/>
            <person name="Zhou X."/>
            <person name="Di P."/>
            <person name="Xiao Y."/>
            <person name="Xuan H."/>
            <person name="Zhang L."/>
            <person name="Chen W."/>
        </authorList>
    </citation>
    <scope>NUCLEOTIDE SEQUENCE</scope>
    <source>
        <tissue evidence="19">Salivary gland</tissue>
    </source>
</reference>
<evidence type="ECO:0000256" key="6">
    <source>
        <dbReference type="ARBA" id="ARBA00022692"/>
    </source>
</evidence>
<evidence type="ECO:0000256" key="2">
    <source>
        <dbReference type="ARBA" id="ARBA00009605"/>
    </source>
</evidence>
<dbReference type="AlphaFoldDB" id="A0A0K8RET4"/>
<dbReference type="GO" id="GO:0005524">
    <property type="term" value="F:ATP binding"/>
    <property type="evidence" value="ECO:0007669"/>
    <property type="project" value="UniProtKB-UniRule"/>
</dbReference>
<feature type="transmembrane region" description="Helical" evidence="16">
    <location>
        <begin position="79"/>
        <end position="101"/>
    </location>
</feature>
<feature type="domain" description="Protein kinase" evidence="17">
    <location>
        <begin position="163"/>
        <end position="306"/>
    </location>
</feature>
<dbReference type="PROSITE" id="PS50011">
    <property type="entry name" value="PROTEIN_KINASE_DOM"/>
    <property type="match status" value="1"/>
</dbReference>
<proteinExistence type="evidence at transcript level"/>
<dbReference type="InterPro" id="IPR001245">
    <property type="entry name" value="Ser-Thr/Tyr_kinase_cat_dom"/>
</dbReference>
<dbReference type="FunFam" id="3.30.200.20:FF:000064">
    <property type="entry name" value="Receptor protein serine/threonine kinase"/>
    <property type="match status" value="1"/>
</dbReference>
<name>A0A0K8RET4_IXORI</name>
<dbReference type="Gene3D" id="3.30.200.20">
    <property type="entry name" value="Phosphorylase Kinase, domain 1"/>
    <property type="match status" value="1"/>
</dbReference>
<dbReference type="InterPro" id="IPR000333">
    <property type="entry name" value="TGFB_receptor"/>
</dbReference>
<feature type="domain" description="GS" evidence="18">
    <location>
        <begin position="133"/>
        <end position="162"/>
    </location>
</feature>
<feature type="binding site" evidence="14">
    <location>
        <position position="190"/>
    </location>
    <ligand>
        <name>ATP</name>
        <dbReference type="ChEBI" id="CHEBI:30616"/>
    </ligand>
</feature>
<keyword evidence="4 19" id="KW-0723">Serine/threonine-protein kinase</keyword>
<keyword evidence="10 14" id="KW-0067">ATP-binding</keyword>
<comment type="similarity">
    <text evidence="2">Belongs to the protein kinase superfamily. TKL Ser/Thr protein kinase family. TGFB receptor subfamily.</text>
</comment>
<evidence type="ECO:0000313" key="19">
    <source>
        <dbReference type="EMBL" id="JAA69620.1"/>
    </source>
</evidence>
<keyword evidence="6 16" id="KW-0812">Transmembrane</keyword>
<sequence>MCFSFNVWMAAATAARPRLPAHGRHGSPDLQDAATEKQGRQLRELQRQLLPGGPLQQWLLPTLAPKPCSGAREAHWLPIWVPLCVLGLLVLLLAAAARVLLVRRSHRRQTAALLAANDVFYGDELRISAAGDSTLREMFEHSMTSGSGSGLPLLIQRTLAKQIQLVNCIGKGRYGEVWCGVWFGESVAVKTFSSRDEASWSRETEIYSTVLMRHENILGYLGSDVTSHNSCTQLWLVTPYLQAGSLYDWLSTAPLSSQQMMAVALSTVSGIVHLHTEIYGNPGQRPRPIRPNRRTIQRTKETIQLV</sequence>
<evidence type="ECO:0000259" key="18">
    <source>
        <dbReference type="PROSITE" id="PS51256"/>
    </source>
</evidence>
<feature type="region of interest" description="Disordered" evidence="15">
    <location>
        <begin position="19"/>
        <end position="38"/>
    </location>
</feature>
<evidence type="ECO:0000256" key="11">
    <source>
        <dbReference type="ARBA" id="ARBA00022989"/>
    </source>
</evidence>
<keyword evidence="8 14" id="KW-0547">Nucleotide-binding</keyword>
<evidence type="ECO:0000256" key="15">
    <source>
        <dbReference type="SAM" id="MobiDB-lite"/>
    </source>
</evidence>
<evidence type="ECO:0000256" key="5">
    <source>
        <dbReference type="ARBA" id="ARBA00022679"/>
    </source>
</evidence>
<dbReference type="PANTHER" id="PTHR23255">
    <property type="entry name" value="TRANSFORMING GROWTH FACTOR-BETA RECEPTOR TYPE I AND II"/>
    <property type="match status" value="1"/>
</dbReference>
<protein>
    <recommendedName>
        <fullName evidence="3">receptor protein serine/threonine kinase</fullName>
        <ecNumber evidence="3">2.7.11.30</ecNumber>
    </recommendedName>
</protein>